<proteinExistence type="predicted"/>
<sequence length="482" mass="53397">MFPTTDADDVALMEYDLVYCHHHQLPLLLPERLPDEVSSAPIIIYNHLSPFELFEAPGVVAERLLGRKSYCNSQETLDALKKFDTGTGRWQVLPNPAPDAFWLEERAPCEELTSLVAVSNHPPSEVAELLDRLEARGVRVTRIGFPWSRRRVTPDDLIAHDAVLTIGKTVQYALAARCAVFCYDHFGGPGWLTEENFDRTAHDNFSGRSHRRTATAEALEEEILSGFPEASRFAAGLPEERRTIYRLAPCLAGLVRLAQDPAERQAALARVRHLYASPDLMRDLAVERNYSSLLRREFLAKQHYHDLYHGLLASVKEGGCAEAAAARRRQALLEMLRCEPGIELWRPFWLRGAVADPASTGRQVSAMEDWIQLHPLASGDVQSRLVFAAVPLAGHGTLDCGLALANPHAGVVVFRIAILLPDGRPVLTVEREVGPGETVACSYAFPPVAGTVRIVLETSMHPDAANAGYAWARFVRPTLRLT</sequence>
<accession>A0A9W7KSE9</accession>
<evidence type="ECO:0000313" key="1">
    <source>
        <dbReference type="EMBL" id="KAA0678254.1"/>
    </source>
</evidence>
<evidence type="ECO:0000313" key="2">
    <source>
        <dbReference type="Proteomes" id="UP000480854"/>
    </source>
</evidence>
<comment type="caution">
    <text evidence="1">The sequence shown here is derived from an EMBL/GenBank/DDBJ whole genome shotgun (WGS) entry which is preliminary data.</text>
</comment>
<gene>
    <name evidence="1" type="ORF">DS843_20590</name>
</gene>
<dbReference type="OrthoDB" id="9179784at2"/>
<keyword evidence="2" id="KW-1185">Reference proteome</keyword>
<dbReference type="Proteomes" id="UP000480854">
    <property type="component" value="Unassembled WGS sequence"/>
</dbReference>
<protein>
    <submittedName>
        <fullName evidence="1">Uncharacterized protein</fullName>
    </submittedName>
</protein>
<organism evidence="1 2">
    <name type="scientific">Roseomonas genomospecies 6</name>
    <dbReference type="NCBI Taxonomy" id="214106"/>
    <lineage>
        <taxon>Bacteria</taxon>
        <taxon>Pseudomonadati</taxon>
        <taxon>Pseudomonadota</taxon>
        <taxon>Alphaproteobacteria</taxon>
        <taxon>Acetobacterales</taxon>
        <taxon>Roseomonadaceae</taxon>
        <taxon>Roseomonas</taxon>
    </lineage>
</organism>
<dbReference type="EMBL" id="QOKW01000018">
    <property type="protein sequence ID" value="KAA0678254.1"/>
    <property type="molecule type" value="Genomic_DNA"/>
</dbReference>
<name>A0A9W7KSE9_9PROT</name>
<dbReference type="RefSeq" id="WP_149470719.1">
    <property type="nucleotide sequence ID" value="NZ_QOKW01000018.1"/>
</dbReference>
<reference evidence="1 2" key="1">
    <citation type="submission" date="2018-07" db="EMBL/GenBank/DDBJ databases">
        <title>Genome sequence of Azospirillum sp. ATCC 49961.</title>
        <authorList>
            <person name="Sant'Anna F.H."/>
            <person name="Baldani J.I."/>
            <person name="Zilli J.E."/>
            <person name="Reis V.M."/>
            <person name="Hartmann A."/>
            <person name="Cruz L."/>
            <person name="de Souza E.M."/>
            <person name="de Oliveira Pedrosa F."/>
            <person name="Passaglia L.M.P."/>
        </authorList>
    </citation>
    <scope>NUCLEOTIDE SEQUENCE [LARGE SCALE GENOMIC DNA]</scope>
    <source>
        <strain evidence="1 2">ATCC 49961</strain>
    </source>
</reference>
<dbReference type="AlphaFoldDB" id="A0A9W7KSE9"/>